<proteinExistence type="predicted"/>
<name>A0AAE0YFS0_9GAST</name>
<feature type="region of interest" description="Disordered" evidence="1">
    <location>
        <begin position="125"/>
        <end position="232"/>
    </location>
</feature>
<dbReference type="Proteomes" id="UP001283361">
    <property type="component" value="Unassembled WGS sequence"/>
</dbReference>
<accession>A0AAE0YFS0</accession>
<feature type="compositionally biased region" description="Basic and acidic residues" evidence="1">
    <location>
        <begin position="218"/>
        <end position="232"/>
    </location>
</feature>
<keyword evidence="3" id="KW-1185">Reference proteome</keyword>
<gene>
    <name evidence="2" type="ORF">RRG08_043495</name>
</gene>
<dbReference type="EMBL" id="JAWDGP010006298">
    <property type="protein sequence ID" value="KAK3743763.1"/>
    <property type="molecule type" value="Genomic_DNA"/>
</dbReference>
<dbReference type="AlphaFoldDB" id="A0AAE0YFS0"/>
<organism evidence="2 3">
    <name type="scientific">Elysia crispata</name>
    <name type="common">lettuce slug</name>
    <dbReference type="NCBI Taxonomy" id="231223"/>
    <lineage>
        <taxon>Eukaryota</taxon>
        <taxon>Metazoa</taxon>
        <taxon>Spiralia</taxon>
        <taxon>Lophotrochozoa</taxon>
        <taxon>Mollusca</taxon>
        <taxon>Gastropoda</taxon>
        <taxon>Heterobranchia</taxon>
        <taxon>Euthyneura</taxon>
        <taxon>Panpulmonata</taxon>
        <taxon>Sacoglossa</taxon>
        <taxon>Placobranchoidea</taxon>
        <taxon>Plakobranchidae</taxon>
        <taxon>Elysia</taxon>
    </lineage>
</organism>
<feature type="region of interest" description="Disordered" evidence="1">
    <location>
        <begin position="1"/>
        <end position="30"/>
    </location>
</feature>
<evidence type="ECO:0000313" key="3">
    <source>
        <dbReference type="Proteomes" id="UP001283361"/>
    </source>
</evidence>
<feature type="compositionally biased region" description="Basic residues" evidence="1">
    <location>
        <begin position="16"/>
        <end position="25"/>
    </location>
</feature>
<evidence type="ECO:0000256" key="1">
    <source>
        <dbReference type="SAM" id="MobiDB-lite"/>
    </source>
</evidence>
<comment type="caution">
    <text evidence="2">The sequence shown here is derived from an EMBL/GenBank/DDBJ whole genome shotgun (WGS) entry which is preliminary data.</text>
</comment>
<evidence type="ECO:0000313" key="2">
    <source>
        <dbReference type="EMBL" id="KAK3743763.1"/>
    </source>
</evidence>
<feature type="region of interest" description="Disordered" evidence="1">
    <location>
        <begin position="75"/>
        <end position="96"/>
    </location>
</feature>
<reference evidence="2" key="1">
    <citation type="journal article" date="2023" name="G3 (Bethesda)">
        <title>A reference genome for the long-term kleptoplast-retaining sea slug Elysia crispata morphotype clarki.</title>
        <authorList>
            <person name="Eastman K.E."/>
            <person name="Pendleton A.L."/>
            <person name="Shaikh M.A."/>
            <person name="Suttiyut T."/>
            <person name="Ogas R."/>
            <person name="Tomko P."/>
            <person name="Gavelis G."/>
            <person name="Widhalm J.R."/>
            <person name="Wisecaver J.H."/>
        </authorList>
    </citation>
    <scope>NUCLEOTIDE SEQUENCE</scope>
    <source>
        <strain evidence="2">ECLA1</strain>
    </source>
</reference>
<protein>
    <submittedName>
        <fullName evidence="2">Uncharacterized protein</fullName>
    </submittedName>
</protein>
<sequence>MECQIVPARKLEVNKPKKKNIKHRSNKQDDELNDVFTLQPIFKPPKSTLDLDKSEDKTNKNSFYSVKKNYERSKTEPGFNHFTMSRPGTLKSPETSVGHKEINNHYKNSACGLPSKVQVINFSRGPTAPQITAGPDNAASTDARRKPQYRRASSGKELLLTAASRRHSRKNSTREISNPTNVSGAGGSKSLASSPRPHRVQDPQRRKSAGCKLICSQDSKETETQTKEEALRRKSLFDSHAVTKWYSPERRPMSTERIEKNSGQRSNVISPRTLSKLYQTFRQQNGDDGVGGFQMSVCTEDDWKLYGSIFPNRKLVSHKQLNKEPRLPYSDNIGLEETVTQDQARKMAKLQQYSEWKKQQKPSRQTPKQVWYRTVRSVMAVNQLYHRVQQKA</sequence>